<name>A0A1V9WZD1_9ACAR</name>
<accession>A0A1V9WZD1</accession>
<evidence type="ECO:0000313" key="2">
    <source>
        <dbReference type="EMBL" id="OQR66609.1"/>
    </source>
</evidence>
<evidence type="ECO:0000313" key="3">
    <source>
        <dbReference type="Proteomes" id="UP000192247"/>
    </source>
</evidence>
<reference evidence="2 3" key="1">
    <citation type="journal article" date="2017" name="Gigascience">
        <title>Draft genome of the honey bee ectoparasitic mite, Tropilaelaps mercedesae, is shaped by the parasitic life history.</title>
        <authorList>
            <person name="Dong X."/>
            <person name="Armstrong S.D."/>
            <person name="Xia D."/>
            <person name="Makepeace B.L."/>
            <person name="Darby A.C."/>
            <person name="Kadowaki T."/>
        </authorList>
    </citation>
    <scope>NUCLEOTIDE SEQUENCE [LARGE SCALE GENOMIC DNA]</scope>
    <source>
        <strain evidence="2">Wuxi-XJTLU</strain>
    </source>
</reference>
<evidence type="ECO:0000256" key="1">
    <source>
        <dbReference type="SAM" id="MobiDB-lite"/>
    </source>
</evidence>
<keyword evidence="3" id="KW-1185">Reference proteome</keyword>
<feature type="region of interest" description="Disordered" evidence="1">
    <location>
        <begin position="100"/>
        <end position="121"/>
    </location>
</feature>
<dbReference type="InParanoid" id="A0A1V9WZD1"/>
<dbReference type="EMBL" id="MNPL01031733">
    <property type="protein sequence ID" value="OQR66609.1"/>
    <property type="molecule type" value="Genomic_DNA"/>
</dbReference>
<protein>
    <submittedName>
        <fullName evidence="2">Uncharacterized protein</fullName>
    </submittedName>
</protein>
<comment type="caution">
    <text evidence="2">The sequence shown here is derived from an EMBL/GenBank/DDBJ whole genome shotgun (WGS) entry which is preliminary data.</text>
</comment>
<sequence length="121" mass="13709">MTTNVHVAIHENRQVKFVLPISADPGNERLCRRHIRFDSLSVCPGYLRVHRRGILLLRACFRLGFRPSSNPEAGSPSPKINLLRVEGLFHDIDFDRFQPLPSTPETAQNPFVLPQTRPGIS</sequence>
<gene>
    <name evidence="2" type="ORF">BIW11_14035</name>
</gene>
<organism evidence="2 3">
    <name type="scientific">Tropilaelaps mercedesae</name>
    <dbReference type="NCBI Taxonomy" id="418985"/>
    <lineage>
        <taxon>Eukaryota</taxon>
        <taxon>Metazoa</taxon>
        <taxon>Ecdysozoa</taxon>
        <taxon>Arthropoda</taxon>
        <taxon>Chelicerata</taxon>
        <taxon>Arachnida</taxon>
        <taxon>Acari</taxon>
        <taxon>Parasitiformes</taxon>
        <taxon>Mesostigmata</taxon>
        <taxon>Gamasina</taxon>
        <taxon>Dermanyssoidea</taxon>
        <taxon>Laelapidae</taxon>
        <taxon>Tropilaelaps</taxon>
    </lineage>
</organism>
<proteinExistence type="predicted"/>
<dbReference type="Proteomes" id="UP000192247">
    <property type="component" value="Unassembled WGS sequence"/>
</dbReference>
<dbReference type="AlphaFoldDB" id="A0A1V9WZD1"/>